<dbReference type="EMBL" id="RQTK01001667">
    <property type="protein sequence ID" value="RUS69477.1"/>
    <property type="molecule type" value="Genomic_DNA"/>
</dbReference>
<reference evidence="1 2" key="1">
    <citation type="submission" date="2019-01" db="EMBL/GenBank/DDBJ databases">
        <title>A draft genome assembly of the solar-powered sea slug Elysia chlorotica.</title>
        <authorList>
            <person name="Cai H."/>
            <person name="Li Q."/>
            <person name="Fang X."/>
            <person name="Li J."/>
            <person name="Curtis N.E."/>
            <person name="Altenburger A."/>
            <person name="Shibata T."/>
            <person name="Feng M."/>
            <person name="Maeda T."/>
            <person name="Schwartz J.A."/>
            <person name="Shigenobu S."/>
            <person name="Lundholm N."/>
            <person name="Nishiyama T."/>
            <person name="Yang H."/>
            <person name="Hasebe M."/>
            <person name="Li S."/>
            <person name="Pierce S.K."/>
            <person name="Wang J."/>
        </authorList>
    </citation>
    <scope>NUCLEOTIDE SEQUENCE [LARGE SCALE GENOMIC DNA]</scope>
    <source>
        <strain evidence="1">EC2010</strain>
        <tissue evidence="1">Whole organism of an adult</tissue>
    </source>
</reference>
<dbReference type="AlphaFoldDB" id="A0A3S0ZKE5"/>
<sequence>LGIPSHIVGVYAQEVPETMRHEHGPEPRLHHLVDVSLKQTQLDEAGKNLSLGKLVHVHPRHTCVSTTCPTWLDRLHHGPRRRPHRLVDRSLVSGELAVGREGACDVGAVAVVLPAH</sequence>
<gene>
    <name evidence="1" type="ORF">EGW08_022761</name>
</gene>
<comment type="caution">
    <text evidence="1">The sequence shown here is derived from an EMBL/GenBank/DDBJ whole genome shotgun (WGS) entry which is preliminary data.</text>
</comment>
<name>A0A3S0ZKE5_ELYCH</name>
<feature type="non-terminal residue" evidence="1">
    <location>
        <position position="116"/>
    </location>
</feature>
<keyword evidence="2" id="KW-1185">Reference proteome</keyword>
<dbReference type="Proteomes" id="UP000271974">
    <property type="component" value="Unassembled WGS sequence"/>
</dbReference>
<organism evidence="1 2">
    <name type="scientific">Elysia chlorotica</name>
    <name type="common">Eastern emerald elysia</name>
    <name type="synonym">Sea slug</name>
    <dbReference type="NCBI Taxonomy" id="188477"/>
    <lineage>
        <taxon>Eukaryota</taxon>
        <taxon>Metazoa</taxon>
        <taxon>Spiralia</taxon>
        <taxon>Lophotrochozoa</taxon>
        <taxon>Mollusca</taxon>
        <taxon>Gastropoda</taxon>
        <taxon>Heterobranchia</taxon>
        <taxon>Euthyneura</taxon>
        <taxon>Panpulmonata</taxon>
        <taxon>Sacoglossa</taxon>
        <taxon>Placobranchoidea</taxon>
        <taxon>Plakobranchidae</taxon>
        <taxon>Elysia</taxon>
    </lineage>
</organism>
<proteinExistence type="predicted"/>
<accession>A0A3S0ZKE5</accession>
<evidence type="ECO:0000313" key="2">
    <source>
        <dbReference type="Proteomes" id="UP000271974"/>
    </source>
</evidence>
<feature type="non-terminal residue" evidence="1">
    <location>
        <position position="1"/>
    </location>
</feature>
<evidence type="ECO:0000313" key="1">
    <source>
        <dbReference type="EMBL" id="RUS69477.1"/>
    </source>
</evidence>
<protein>
    <submittedName>
        <fullName evidence="1">Uncharacterized protein</fullName>
    </submittedName>
</protein>